<name>A0A0H5QTB3_9EUKA</name>
<evidence type="ECO:0000313" key="1">
    <source>
        <dbReference type="EMBL" id="CRZ04962.1"/>
    </source>
</evidence>
<sequence length="366" mass="41679">MIDKHAILAQKLVDYGFQLDPPQKHNMGDDRSGHFSRADQRAKLRRLEPIVRPTPLGSSQLHLQAQGMTVLDGFRSQIKLEQVRRLLHQQTRCVRSRLGQAVLFCTTFTNPYPHNTLFILSIANDPSEGIDGGLRLIMSGSERRHCQRLFQGDPGSHIESSMVSITDSQNNKVQFELGGGEKIQLWFCWQSFHPGNSPSVYTELGDFAPSYQDQNARPIFACRERLFSDVNIERASNLAHISLLKIQVDPLPFTVDETFYFDYFNNEILKGVLPMKTALISRDPDYTADRSDKFSQRPVAKVRAPYLNFLKIELSICKLFLSHISFFQAILPLETHVQIPIKFRSGENTSIEPQESIKNVDMQAKS</sequence>
<accession>A0A0H5QTB3</accession>
<reference evidence="1" key="1">
    <citation type="submission" date="2015-04" db="EMBL/GenBank/DDBJ databases">
        <title>The genome sequence of the plant pathogenic Rhizarian Plasmodiophora brassicae reveals insights in its biotrophic life cycle and the origin of chitin synthesis.</title>
        <authorList>
            <person name="Schwelm A."/>
            <person name="Fogelqvist J."/>
            <person name="Knaust A."/>
            <person name="Julke S."/>
            <person name="Lilja T."/>
            <person name="Dhandapani V."/>
            <person name="Bonilla-Rosso G."/>
            <person name="Karlsson M."/>
            <person name="Shevchenko A."/>
            <person name="Choi S.R."/>
            <person name="Kim H.G."/>
            <person name="Park J.Y."/>
            <person name="Lim Y.P."/>
            <person name="Ludwig-Muller J."/>
            <person name="Dixelius C."/>
        </authorList>
    </citation>
    <scope>NUCLEOTIDE SEQUENCE</scope>
    <source>
        <tissue evidence="1">Potato root galls</tissue>
    </source>
</reference>
<dbReference type="EMBL" id="HACM01004520">
    <property type="protein sequence ID" value="CRZ04962.1"/>
    <property type="molecule type" value="Transcribed_RNA"/>
</dbReference>
<protein>
    <submittedName>
        <fullName evidence="1">Uncharacterized protein</fullName>
    </submittedName>
</protein>
<organism evidence="1">
    <name type="scientific">Spongospora subterranea</name>
    <dbReference type="NCBI Taxonomy" id="70186"/>
    <lineage>
        <taxon>Eukaryota</taxon>
        <taxon>Sar</taxon>
        <taxon>Rhizaria</taxon>
        <taxon>Endomyxa</taxon>
        <taxon>Phytomyxea</taxon>
        <taxon>Plasmodiophorida</taxon>
        <taxon>Plasmodiophoridae</taxon>
        <taxon>Spongospora</taxon>
    </lineage>
</organism>
<dbReference type="AlphaFoldDB" id="A0A0H5QTB3"/>
<proteinExistence type="predicted"/>